<proteinExistence type="predicted"/>
<evidence type="ECO:0000313" key="1">
    <source>
        <dbReference type="EMBL" id="CAR40690.1"/>
    </source>
</evidence>
<dbReference type="HOGENOM" id="CLU_2882337_0_0_6"/>
<dbReference type="KEGG" id="pmr:PMI0247"/>
<gene>
    <name evidence="1" type="ordered locus">PMI0247</name>
</gene>
<accession>B4EUI3</accession>
<evidence type="ECO:0000313" key="2">
    <source>
        <dbReference type="Proteomes" id="UP000008319"/>
    </source>
</evidence>
<organism evidence="1 2">
    <name type="scientific">Proteus mirabilis (strain HI4320)</name>
    <dbReference type="NCBI Taxonomy" id="529507"/>
    <lineage>
        <taxon>Bacteria</taxon>
        <taxon>Pseudomonadati</taxon>
        <taxon>Pseudomonadota</taxon>
        <taxon>Gammaproteobacteria</taxon>
        <taxon>Enterobacterales</taxon>
        <taxon>Morganellaceae</taxon>
        <taxon>Proteus</taxon>
    </lineage>
</organism>
<dbReference type="Proteomes" id="UP000008319">
    <property type="component" value="Chromosome"/>
</dbReference>
<dbReference type="EnsemblBacteria" id="CAR40690">
    <property type="protein sequence ID" value="CAR40690"/>
    <property type="gene ID" value="PMI0247"/>
</dbReference>
<name>B4EUI3_PROMH</name>
<dbReference type="EMBL" id="AM942759">
    <property type="protein sequence ID" value="CAR40690.1"/>
    <property type="molecule type" value="Genomic_DNA"/>
</dbReference>
<protein>
    <submittedName>
        <fullName evidence="1">Uncharacterized protein</fullName>
    </submittedName>
</protein>
<keyword evidence="2" id="KW-1185">Reference proteome</keyword>
<dbReference type="AlphaFoldDB" id="B4EUI3"/>
<reference evidence="1 2" key="1">
    <citation type="journal article" date="2008" name="J. Bacteriol.">
        <title>Complete genome sequence of uropathogenic Proteus mirabilis, a master of both adherence and motility.</title>
        <authorList>
            <person name="Pearson M.M."/>
            <person name="Sebaihia M."/>
            <person name="Churcher C."/>
            <person name="Quail M.A."/>
            <person name="Seshasayee A.S."/>
            <person name="Luscombe N.M."/>
            <person name="Abdellah Z."/>
            <person name="Arrosmith C."/>
            <person name="Atkin B."/>
            <person name="Chillingworth T."/>
            <person name="Hauser H."/>
            <person name="Jagels K."/>
            <person name="Moule S."/>
            <person name="Mungall K."/>
            <person name="Norbertczak H."/>
            <person name="Rabbinowitsch E."/>
            <person name="Walker D."/>
            <person name="Whithead S."/>
            <person name="Thomson N.R."/>
            <person name="Rather P.N."/>
            <person name="Parkhill J."/>
            <person name="Mobley H.L."/>
        </authorList>
    </citation>
    <scope>NUCLEOTIDE SEQUENCE [LARGE SCALE GENOMIC DNA]</scope>
    <source>
        <strain evidence="1 2">HI4320</strain>
    </source>
</reference>
<sequence length="70" mass="7757">MPLHKVVMILLISLLCEFKAVTLPRISQEINLSLLQPVNFISKSRETTLSLVVIIPNKSRKAIGKSSDLA</sequence>